<reference evidence="2" key="1">
    <citation type="submission" date="2018-04" db="EMBL/GenBank/DDBJ databases">
        <title>Whole genome sequencing of Hypsizygus marmoreus.</title>
        <authorList>
            <person name="Choi I.-G."/>
            <person name="Min B."/>
            <person name="Kim J.-G."/>
            <person name="Kim S."/>
            <person name="Oh Y.-L."/>
            <person name="Kong W.-S."/>
            <person name="Park H."/>
            <person name="Jeong J."/>
            <person name="Song E.-S."/>
        </authorList>
    </citation>
    <scope>NUCLEOTIDE SEQUENCE [LARGE SCALE GENOMIC DNA]</scope>
    <source>
        <strain evidence="2">51987-8</strain>
    </source>
</reference>
<proteinExistence type="predicted"/>
<dbReference type="InParanoid" id="A0A369JW60"/>
<feature type="region of interest" description="Disordered" evidence="1">
    <location>
        <begin position="27"/>
        <end position="79"/>
    </location>
</feature>
<dbReference type="AlphaFoldDB" id="A0A369JW60"/>
<organism evidence="2 3">
    <name type="scientific">Hypsizygus marmoreus</name>
    <name type="common">White beech mushroom</name>
    <name type="synonym">Agaricus marmoreus</name>
    <dbReference type="NCBI Taxonomy" id="39966"/>
    <lineage>
        <taxon>Eukaryota</taxon>
        <taxon>Fungi</taxon>
        <taxon>Dikarya</taxon>
        <taxon>Basidiomycota</taxon>
        <taxon>Agaricomycotina</taxon>
        <taxon>Agaricomycetes</taxon>
        <taxon>Agaricomycetidae</taxon>
        <taxon>Agaricales</taxon>
        <taxon>Tricholomatineae</taxon>
        <taxon>Lyophyllaceae</taxon>
        <taxon>Hypsizygus</taxon>
    </lineage>
</organism>
<gene>
    <name evidence="2" type="ORF">Hypma_005599</name>
</gene>
<evidence type="ECO:0000313" key="3">
    <source>
        <dbReference type="Proteomes" id="UP000076154"/>
    </source>
</evidence>
<protein>
    <submittedName>
        <fullName evidence="2">Uncharacterized protein</fullName>
    </submittedName>
</protein>
<dbReference type="EMBL" id="LUEZ02000029">
    <property type="protein sequence ID" value="RDB26571.1"/>
    <property type="molecule type" value="Genomic_DNA"/>
</dbReference>
<comment type="caution">
    <text evidence="2">The sequence shown here is derived from an EMBL/GenBank/DDBJ whole genome shotgun (WGS) entry which is preliminary data.</text>
</comment>
<evidence type="ECO:0000256" key="1">
    <source>
        <dbReference type="SAM" id="MobiDB-lite"/>
    </source>
</evidence>
<accession>A0A369JW60</accession>
<evidence type="ECO:0000313" key="2">
    <source>
        <dbReference type="EMBL" id="RDB26571.1"/>
    </source>
</evidence>
<keyword evidence="3" id="KW-1185">Reference proteome</keyword>
<name>A0A369JW60_HYPMA</name>
<feature type="compositionally biased region" description="Polar residues" evidence="1">
    <location>
        <begin position="27"/>
        <end position="44"/>
    </location>
</feature>
<sequence>MFEAAPTVKNTQQKKLHDGSILAASSLRGSEMSTSTIATSSVDGTQGRYKDRKSVKTVGPRRSDLGQYVGAGRTLGHVG</sequence>
<dbReference type="Proteomes" id="UP000076154">
    <property type="component" value="Unassembled WGS sequence"/>
</dbReference>